<accession>A0ABR9RC21</accession>
<name>A0ABR9RC21_9FIRM</name>
<proteinExistence type="predicted"/>
<dbReference type="RefSeq" id="WP_101692824.1">
    <property type="nucleotide sequence ID" value="NZ_AP031438.1"/>
</dbReference>
<evidence type="ECO:0000313" key="1">
    <source>
        <dbReference type="EMBL" id="MBE5056251.1"/>
    </source>
</evidence>
<organism evidence="1 2">
    <name type="scientific">Pseudoflavonifractor gallinarum</name>
    <dbReference type="NCBI Taxonomy" id="2779352"/>
    <lineage>
        <taxon>Bacteria</taxon>
        <taxon>Bacillati</taxon>
        <taxon>Bacillota</taxon>
        <taxon>Clostridia</taxon>
        <taxon>Eubacteriales</taxon>
        <taxon>Oscillospiraceae</taxon>
        <taxon>Pseudoflavonifractor</taxon>
    </lineage>
</organism>
<comment type="caution">
    <text evidence="1">The sequence shown here is derived from an EMBL/GenBank/DDBJ whole genome shotgun (WGS) entry which is preliminary data.</text>
</comment>
<dbReference type="EMBL" id="JADCKF010000008">
    <property type="protein sequence ID" value="MBE5056251.1"/>
    <property type="molecule type" value="Genomic_DNA"/>
</dbReference>
<evidence type="ECO:0000313" key="2">
    <source>
        <dbReference type="Proteomes" id="UP000806211"/>
    </source>
</evidence>
<protein>
    <submittedName>
        <fullName evidence="1">Uncharacterized protein</fullName>
    </submittedName>
</protein>
<keyword evidence="2" id="KW-1185">Reference proteome</keyword>
<sequence>MDLKLDIEPLEELVVTTKIIPETFGKNHVDTVMTRRKGLHWLTDMGGRRVLVDESATMDAGEKYGTTLCYTPHSDVEVSEEERAANRARIKAVATQVMIDMGIW</sequence>
<reference evidence="1 2" key="1">
    <citation type="submission" date="2020-10" db="EMBL/GenBank/DDBJ databases">
        <title>ChiBAC.</title>
        <authorList>
            <person name="Zenner C."/>
            <person name="Hitch T.C.A."/>
            <person name="Clavel T."/>
        </authorList>
    </citation>
    <scope>NUCLEOTIDE SEQUENCE [LARGE SCALE GENOMIC DNA]</scope>
    <source>
        <strain evidence="1 2">DSM 107456</strain>
    </source>
</reference>
<dbReference type="Proteomes" id="UP000806211">
    <property type="component" value="Unassembled WGS sequence"/>
</dbReference>
<gene>
    <name evidence="1" type="ORF">INF37_09600</name>
</gene>